<feature type="transmembrane region" description="Helical" evidence="2">
    <location>
        <begin position="337"/>
        <end position="354"/>
    </location>
</feature>
<feature type="transmembrane region" description="Helical" evidence="2">
    <location>
        <begin position="366"/>
        <end position="393"/>
    </location>
</feature>
<dbReference type="Proteomes" id="UP000325122">
    <property type="component" value="Unassembled WGS sequence"/>
</dbReference>
<feature type="transmembrane region" description="Helical" evidence="2">
    <location>
        <begin position="129"/>
        <end position="148"/>
    </location>
</feature>
<reference evidence="3 4" key="1">
    <citation type="submission" date="2019-09" db="EMBL/GenBank/DDBJ databases">
        <authorList>
            <person name="Kevbrin V."/>
            <person name="Grouzdev D.S."/>
        </authorList>
    </citation>
    <scope>NUCLEOTIDE SEQUENCE [LARGE SCALE GENOMIC DNA]</scope>
    <source>
        <strain evidence="3 4">G-192</strain>
    </source>
</reference>
<feature type="region of interest" description="Disordered" evidence="1">
    <location>
        <begin position="199"/>
        <end position="220"/>
    </location>
</feature>
<keyword evidence="2" id="KW-0472">Membrane</keyword>
<evidence type="ECO:0000313" key="4">
    <source>
        <dbReference type="Proteomes" id="UP000325122"/>
    </source>
</evidence>
<dbReference type="Pfam" id="PF12412">
    <property type="entry name" value="DUF3667"/>
    <property type="match status" value="1"/>
</dbReference>
<evidence type="ECO:0000256" key="2">
    <source>
        <dbReference type="SAM" id="Phobius"/>
    </source>
</evidence>
<feature type="region of interest" description="Disordered" evidence="1">
    <location>
        <begin position="29"/>
        <end position="50"/>
    </location>
</feature>
<proteinExistence type="predicted"/>
<feature type="transmembrane region" description="Helical" evidence="2">
    <location>
        <begin position="311"/>
        <end position="331"/>
    </location>
</feature>
<dbReference type="EMBL" id="VWOJ01000001">
    <property type="protein sequence ID" value="KAA5804528.1"/>
    <property type="molecule type" value="Genomic_DNA"/>
</dbReference>
<sequence length="395" mass="42943">MAGAAFRMSEPDLEAAARTAAEHAVAIAAAGAGRKPQTRPSRPSALRPDTPDGVCANCGAQLMGPVCHACGQHADLYKRPVWRLIGDGISDMFALDGRVARTLWELMAFPGRVTRAYLKGQRGRYIPPFRLYLIASLAFFLILPLITAQNALINFQPEGADQARLALTEALESGEMSQADFDRSMRAIDTVMAFETQTPAAAGEESEGEASEGESILTGPQISDGQITAMRRVFVPEEFGEAPDGVTGSRAARSYIADRIERLARAPDRWAAESFAWAPRIMFVMVPLFGVLLGLVYVWRRGFLYFDHLITALQFHAAIFIAMLAAILISLVTGPGWAVLAFFIYAHIYLYRLLRVVYSTGRIQAILRVAALDAAYGFLILMGLTVVVLLGAVSA</sequence>
<organism evidence="3 4">
    <name type="scientific">Alkalicaulis satelles</name>
    <dbReference type="NCBI Taxonomy" id="2609175"/>
    <lineage>
        <taxon>Bacteria</taxon>
        <taxon>Pseudomonadati</taxon>
        <taxon>Pseudomonadota</taxon>
        <taxon>Alphaproteobacteria</taxon>
        <taxon>Maricaulales</taxon>
        <taxon>Maricaulaceae</taxon>
        <taxon>Alkalicaulis</taxon>
    </lineage>
</organism>
<evidence type="ECO:0000313" key="3">
    <source>
        <dbReference type="EMBL" id="KAA5804528.1"/>
    </source>
</evidence>
<comment type="caution">
    <text evidence="3">The sequence shown here is derived from an EMBL/GenBank/DDBJ whole genome shotgun (WGS) entry which is preliminary data.</text>
</comment>
<keyword evidence="2" id="KW-0812">Transmembrane</keyword>
<dbReference type="AlphaFoldDB" id="A0A5M6ZMQ8"/>
<evidence type="ECO:0000256" key="1">
    <source>
        <dbReference type="SAM" id="MobiDB-lite"/>
    </source>
</evidence>
<protein>
    <submittedName>
        <fullName evidence="3">DUF3667 domain-containing protein</fullName>
    </submittedName>
</protein>
<gene>
    <name evidence="3" type="ORF">F1654_00520</name>
</gene>
<keyword evidence="4" id="KW-1185">Reference proteome</keyword>
<name>A0A5M6ZMQ8_9PROT</name>
<feature type="transmembrane region" description="Helical" evidence="2">
    <location>
        <begin position="277"/>
        <end position="299"/>
    </location>
</feature>
<accession>A0A5M6ZMQ8</accession>
<dbReference type="InterPro" id="IPR022134">
    <property type="entry name" value="DUF3667"/>
</dbReference>
<keyword evidence="2" id="KW-1133">Transmembrane helix</keyword>